<dbReference type="EMBL" id="FLRA01000011">
    <property type="protein sequence ID" value="SBT17397.1"/>
    <property type="molecule type" value="Genomic_DNA"/>
</dbReference>
<dbReference type="SUPFAM" id="SSF52317">
    <property type="entry name" value="Class I glutamine amidotransferase-like"/>
    <property type="match status" value="1"/>
</dbReference>
<dbReference type="Proteomes" id="UP000092840">
    <property type="component" value="Unassembled WGS sequence"/>
</dbReference>
<evidence type="ECO:0000313" key="7">
    <source>
        <dbReference type="Proteomes" id="UP000092840"/>
    </source>
</evidence>
<evidence type="ECO:0000313" key="8">
    <source>
        <dbReference type="Proteomes" id="UP000092871"/>
    </source>
</evidence>
<dbReference type="InterPro" id="IPR002818">
    <property type="entry name" value="DJ-1/PfpI"/>
</dbReference>
<evidence type="ECO:0000259" key="4">
    <source>
        <dbReference type="PROSITE" id="PS01124"/>
    </source>
</evidence>
<dbReference type="Pfam" id="PF01965">
    <property type="entry name" value="DJ-1_PfpI"/>
    <property type="match status" value="1"/>
</dbReference>
<reference evidence="5 8" key="2">
    <citation type="submission" date="2016-06" db="EMBL/GenBank/DDBJ databases">
        <authorList>
            <person name="Kjaerup R.B."/>
            <person name="Dalgaard T.S."/>
            <person name="Juul-Madsen H.R."/>
        </authorList>
    </citation>
    <scope>NUCLEOTIDE SEQUENCE [LARGE SCALE GENOMIC DNA]</scope>
    <source>
        <strain evidence="5 8">CECT 5115</strain>
    </source>
</reference>
<proteinExistence type="predicted"/>
<dbReference type="SMART" id="SM00342">
    <property type="entry name" value="HTH_ARAC"/>
    <property type="match status" value="1"/>
</dbReference>
<dbReference type="SUPFAM" id="SSF46689">
    <property type="entry name" value="Homeodomain-like"/>
    <property type="match status" value="2"/>
</dbReference>
<evidence type="ECO:0000256" key="3">
    <source>
        <dbReference type="ARBA" id="ARBA00023163"/>
    </source>
</evidence>
<keyword evidence="3" id="KW-0804">Transcription</keyword>
<dbReference type="AlphaFoldDB" id="A0A1C3JQK3"/>
<name>A0A1C3JQK3_9GAMM</name>
<dbReference type="PROSITE" id="PS01124">
    <property type="entry name" value="HTH_ARAC_FAMILY_2"/>
    <property type="match status" value="1"/>
</dbReference>
<dbReference type="InterPro" id="IPR018062">
    <property type="entry name" value="HTH_AraC-typ_CS"/>
</dbReference>
<keyword evidence="1" id="KW-0805">Transcription regulation</keyword>
<dbReference type="GO" id="GO:0003700">
    <property type="term" value="F:DNA-binding transcription factor activity"/>
    <property type="evidence" value="ECO:0007669"/>
    <property type="project" value="InterPro"/>
</dbReference>
<dbReference type="Proteomes" id="UP000092871">
    <property type="component" value="Unassembled WGS sequence"/>
</dbReference>
<dbReference type="GO" id="GO:0043565">
    <property type="term" value="F:sequence-specific DNA binding"/>
    <property type="evidence" value="ECO:0007669"/>
    <property type="project" value="InterPro"/>
</dbReference>
<organism evidence="5 8">
    <name type="scientific">Marinomonas gallaica</name>
    <dbReference type="NCBI Taxonomy" id="1806667"/>
    <lineage>
        <taxon>Bacteria</taxon>
        <taxon>Pseudomonadati</taxon>
        <taxon>Pseudomonadota</taxon>
        <taxon>Gammaproteobacteria</taxon>
        <taxon>Oceanospirillales</taxon>
        <taxon>Oceanospirillaceae</taxon>
        <taxon>Marinomonas</taxon>
    </lineage>
</organism>
<sequence>MILGKTMPLKIINISLLRYPESLNSAVYGLEEMFNLANSICSMQDINLSFVTSIINLDSVHLEVGNDSDVIILTPTNSADDYLNPNKALLHWLQKRYCCGTILASACCNTFVLAEAGLLKDKTCTTHWQLENTFRELYPEIKLSVQDTLRNEGEIITASGIMSWLDLGLEIITQYTKVSVLRELGHLLTIDTTTQEQRFYRKFVPYVKHSDETVLELQQYLNLHYSEPFSISVLLSKVHFSERTLQRRFLNATGLTPLRYVQRLRIQKACNLLETTHQSFETIAYHVGYSDAGSLRKLFKEEMNLSPREFRERFAPVYGNQQH</sequence>
<accession>A0A1C3JQK3</accession>
<gene>
    <name evidence="5" type="primary">cdhR_3</name>
    <name evidence="6" type="synonym">cdhR_1</name>
    <name evidence="5" type="ORF">MGA5115_01508</name>
    <name evidence="6" type="ORF">MGA5116_00162</name>
</gene>
<feature type="domain" description="HTH araC/xylS-type" evidence="4">
    <location>
        <begin position="215"/>
        <end position="313"/>
    </location>
</feature>
<dbReference type="Pfam" id="PF12833">
    <property type="entry name" value="HTH_18"/>
    <property type="match status" value="1"/>
</dbReference>
<dbReference type="InterPro" id="IPR009057">
    <property type="entry name" value="Homeodomain-like_sf"/>
</dbReference>
<evidence type="ECO:0000256" key="1">
    <source>
        <dbReference type="ARBA" id="ARBA00023015"/>
    </source>
</evidence>
<dbReference type="Gene3D" id="3.40.50.880">
    <property type="match status" value="1"/>
</dbReference>
<dbReference type="InterPro" id="IPR029062">
    <property type="entry name" value="Class_I_gatase-like"/>
</dbReference>
<keyword evidence="7" id="KW-1185">Reference proteome</keyword>
<keyword evidence="2" id="KW-0238">DNA-binding</keyword>
<dbReference type="PROSITE" id="PS00041">
    <property type="entry name" value="HTH_ARAC_FAMILY_1"/>
    <property type="match status" value="1"/>
</dbReference>
<protein>
    <submittedName>
        <fullName evidence="5">HTH-type transcriptional regulator CdhR</fullName>
    </submittedName>
</protein>
<evidence type="ECO:0000313" key="5">
    <source>
        <dbReference type="EMBL" id="SBT17397.1"/>
    </source>
</evidence>
<dbReference type="Gene3D" id="1.10.10.60">
    <property type="entry name" value="Homeodomain-like"/>
    <property type="match status" value="2"/>
</dbReference>
<dbReference type="PANTHER" id="PTHR43280">
    <property type="entry name" value="ARAC-FAMILY TRANSCRIPTIONAL REGULATOR"/>
    <property type="match status" value="1"/>
</dbReference>
<dbReference type="PANTHER" id="PTHR43280:SF2">
    <property type="entry name" value="HTH-TYPE TRANSCRIPTIONAL REGULATOR EXSA"/>
    <property type="match status" value="1"/>
</dbReference>
<evidence type="ECO:0000313" key="6">
    <source>
        <dbReference type="EMBL" id="SBT19589.1"/>
    </source>
</evidence>
<reference evidence="6 7" key="1">
    <citation type="submission" date="2016-06" db="EMBL/GenBank/DDBJ databases">
        <authorList>
            <person name="Rodrigo-Torres L."/>
            <person name="Arahal D.R."/>
        </authorList>
    </citation>
    <scope>NUCLEOTIDE SEQUENCE [LARGE SCALE GENOMIC DNA]</scope>
    <source>
        <strain evidence="6 7">CECT 5116</strain>
    </source>
</reference>
<dbReference type="RefSeq" id="WP_083202832.1">
    <property type="nucleotide sequence ID" value="NZ_FLRA01000011.1"/>
</dbReference>
<dbReference type="EMBL" id="FLRB01000002">
    <property type="protein sequence ID" value="SBT19589.1"/>
    <property type="molecule type" value="Genomic_DNA"/>
</dbReference>
<evidence type="ECO:0000256" key="2">
    <source>
        <dbReference type="ARBA" id="ARBA00023125"/>
    </source>
</evidence>
<dbReference type="InterPro" id="IPR018060">
    <property type="entry name" value="HTH_AraC"/>
</dbReference>